<evidence type="ECO:0000256" key="1">
    <source>
        <dbReference type="ARBA" id="ARBA00004141"/>
    </source>
</evidence>
<feature type="transmembrane region" description="Helical" evidence="10">
    <location>
        <begin position="172"/>
        <end position="196"/>
    </location>
</feature>
<dbReference type="GO" id="GO:0005385">
    <property type="term" value="F:zinc ion transmembrane transporter activity"/>
    <property type="evidence" value="ECO:0007669"/>
    <property type="project" value="TreeGrafter"/>
</dbReference>
<feature type="domain" description="Cation efflux protein transmembrane" evidence="11">
    <location>
        <begin position="76"/>
        <end position="261"/>
    </location>
</feature>
<keyword evidence="5" id="KW-0862">Zinc</keyword>
<dbReference type="SUPFAM" id="SSF161111">
    <property type="entry name" value="Cation efflux protein transmembrane domain-like"/>
    <property type="match status" value="1"/>
</dbReference>
<dbReference type="NCBIfam" id="TIGR01297">
    <property type="entry name" value="CDF"/>
    <property type="match status" value="1"/>
</dbReference>
<feature type="transmembrane region" description="Helical" evidence="10">
    <location>
        <begin position="136"/>
        <end position="160"/>
    </location>
</feature>
<evidence type="ECO:0000256" key="10">
    <source>
        <dbReference type="SAM" id="Phobius"/>
    </source>
</evidence>
<dbReference type="GO" id="GO:0005886">
    <property type="term" value="C:plasma membrane"/>
    <property type="evidence" value="ECO:0007669"/>
    <property type="project" value="TreeGrafter"/>
</dbReference>
<dbReference type="InterPro" id="IPR058533">
    <property type="entry name" value="Cation_efflux_TM"/>
</dbReference>
<keyword evidence="3" id="KW-0813">Transport</keyword>
<proteinExistence type="inferred from homology"/>
<evidence type="ECO:0000256" key="8">
    <source>
        <dbReference type="ARBA" id="ARBA00023136"/>
    </source>
</evidence>
<dbReference type="InterPro" id="IPR036837">
    <property type="entry name" value="Cation_efflux_CTD_sf"/>
</dbReference>
<gene>
    <name evidence="13" type="primary">czcD</name>
    <name evidence="13" type="ORF">Pla52o_50920</name>
</gene>
<dbReference type="EMBL" id="SJPT01000011">
    <property type="protein sequence ID" value="TWU17536.1"/>
    <property type="molecule type" value="Genomic_DNA"/>
</dbReference>
<keyword evidence="5" id="KW-0864">Zinc transport</keyword>
<evidence type="ECO:0000256" key="2">
    <source>
        <dbReference type="ARBA" id="ARBA00008873"/>
    </source>
</evidence>
<protein>
    <submittedName>
        <fullName evidence="13">Cadmium, cobalt and zinc/H(+)-K(+) antiporter</fullName>
    </submittedName>
</protein>
<organism evidence="13 14">
    <name type="scientific">Novipirellula galeiformis</name>
    <dbReference type="NCBI Taxonomy" id="2528004"/>
    <lineage>
        <taxon>Bacteria</taxon>
        <taxon>Pseudomonadati</taxon>
        <taxon>Planctomycetota</taxon>
        <taxon>Planctomycetia</taxon>
        <taxon>Pirellulales</taxon>
        <taxon>Pirellulaceae</taxon>
        <taxon>Novipirellula</taxon>
    </lineage>
</organism>
<name>A0A5C6C1Z4_9BACT</name>
<dbReference type="SUPFAM" id="SSF160240">
    <property type="entry name" value="Cation efflux protein cytoplasmic domain-like"/>
    <property type="match status" value="1"/>
</dbReference>
<dbReference type="InterPro" id="IPR027470">
    <property type="entry name" value="Cation_efflux_CTD"/>
</dbReference>
<feature type="transmembrane region" description="Helical" evidence="10">
    <location>
        <begin position="106"/>
        <end position="124"/>
    </location>
</feature>
<keyword evidence="7" id="KW-0406">Ion transport</keyword>
<dbReference type="RefSeq" id="WP_231612590.1">
    <property type="nucleotide sequence ID" value="NZ_SJPT01000011.1"/>
</dbReference>
<dbReference type="InterPro" id="IPR050681">
    <property type="entry name" value="CDF/SLC30A"/>
</dbReference>
<evidence type="ECO:0000256" key="7">
    <source>
        <dbReference type="ARBA" id="ARBA00023065"/>
    </source>
</evidence>
<feature type="transmembrane region" description="Helical" evidence="10">
    <location>
        <begin position="208"/>
        <end position="234"/>
    </location>
</feature>
<sequence length="358" mass="38579">MSNSQARDSHPQLAARSPATPDRVTDIEKASHLFYNVGSSPDGLRTITHPPPPEATMHQCAHHATENQNYGPAFAIGVGLNVVFVLVEAGYGFYSHSLALLADAGHNLSDVLGLLMAWGGYALAKVPPCNKRTYGWRSTTILAALFNALFLLVAIGGIGWEAIHRFQEPSEVIAPTVIAVALIGVVINTITAMLFMKGRHGDLNIRGAFLHMAADALLSLGVAIAGVLILYTQWNWIDPAISLAIAVIIFFATIELLRESVNLALQAVPGKIDLEDVNDYLLSLPGVTAIHDLHVWAMSTTEVALTAHLVKPDVENNDALLKKISHDLDHRFQISHATVQFEANVDAANCRQAETGSL</sequence>
<dbReference type="Pfam" id="PF01545">
    <property type="entry name" value="Cation_efflux"/>
    <property type="match status" value="1"/>
</dbReference>
<reference evidence="13 14" key="1">
    <citation type="submission" date="2019-02" db="EMBL/GenBank/DDBJ databases">
        <title>Deep-cultivation of Planctomycetes and their phenomic and genomic characterization uncovers novel biology.</title>
        <authorList>
            <person name="Wiegand S."/>
            <person name="Jogler M."/>
            <person name="Boedeker C."/>
            <person name="Pinto D."/>
            <person name="Vollmers J."/>
            <person name="Rivas-Marin E."/>
            <person name="Kohn T."/>
            <person name="Peeters S.H."/>
            <person name="Heuer A."/>
            <person name="Rast P."/>
            <person name="Oberbeckmann S."/>
            <person name="Bunk B."/>
            <person name="Jeske O."/>
            <person name="Meyerdierks A."/>
            <person name="Storesund J.E."/>
            <person name="Kallscheuer N."/>
            <person name="Luecker S."/>
            <person name="Lage O.M."/>
            <person name="Pohl T."/>
            <person name="Merkel B.J."/>
            <person name="Hornburger P."/>
            <person name="Mueller R.-W."/>
            <person name="Bruemmer F."/>
            <person name="Labrenz M."/>
            <person name="Spormann A.M."/>
            <person name="Op Den Camp H."/>
            <person name="Overmann J."/>
            <person name="Amann R."/>
            <person name="Jetten M.S.M."/>
            <person name="Mascher T."/>
            <person name="Medema M.H."/>
            <person name="Devos D.P."/>
            <person name="Kaster A.-K."/>
            <person name="Ovreas L."/>
            <person name="Rohde M."/>
            <person name="Galperin M.Y."/>
            <person name="Jogler C."/>
        </authorList>
    </citation>
    <scope>NUCLEOTIDE SEQUENCE [LARGE SCALE GENOMIC DNA]</scope>
    <source>
        <strain evidence="13 14">Pla52o</strain>
    </source>
</reference>
<dbReference type="InterPro" id="IPR002524">
    <property type="entry name" value="Cation_efflux"/>
</dbReference>
<feature type="region of interest" description="Disordered" evidence="9">
    <location>
        <begin position="1"/>
        <end position="22"/>
    </location>
</feature>
<keyword evidence="4 10" id="KW-0812">Transmembrane</keyword>
<comment type="similarity">
    <text evidence="2">Belongs to the cation diffusion facilitator (CDF) transporter (TC 2.A.4) family. SLC30A subfamily.</text>
</comment>
<evidence type="ECO:0000313" key="13">
    <source>
        <dbReference type="EMBL" id="TWU17536.1"/>
    </source>
</evidence>
<evidence type="ECO:0000256" key="9">
    <source>
        <dbReference type="SAM" id="MobiDB-lite"/>
    </source>
</evidence>
<feature type="domain" description="Cation efflux protein cytoplasmic" evidence="12">
    <location>
        <begin position="271"/>
        <end position="342"/>
    </location>
</feature>
<feature type="transmembrane region" description="Helical" evidence="10">
    <location>
        <begin position="240"/>
        <end position="257"/>
    </location>
</feature>
<comment type="subcellular location">
    <subcellularLocation>
        <location evidence="1">Membrane</location>
        <topology evidence="1">Multi-pass membrane protein</topology>
    </subcellularLocation>
</comment>
<evidence type="ECO:0000259" key="11">
    <source>
        <dbReference type="Pfam" id="PF01545"/>
    </source>
</evidence>
<dbReference type="AlphaFoldDB" id="A0A5C6C1Z4"/>
<keyword evidence="6 10" id="KW-1133">Transmembrane helix</keyword>
<keyword evidence="8 10" id="KW-0472">Membrane</keyword>
<feature type="transmembrane region" description="Helical" evidence="10">
    <location>
        <begin position="73"/>
        <end position="94"/>
    </location>
</feature>
<dbReference type="Pfam" id="PF16916">
    <property type="entry name" value="ZT_dimer"/>
    <property type="match status" value="1"/>
</dbReference>
<dbReference type="PANTHER" id="PTHR11562:SF17">
    <property type="entry name" value="RE54080P-RELATED"/>
    <property type="match status" value="1"/>
</dbReference>
<comment type="caution">
    <text evidence="13">The sequence shown here is derived from an EMBL/GenBank/DDBJ whole genome shotgun (WGS) entry which is preliminary data.</text>
</comment>
<evidence type="ECO:0000256" key="4">
    <source>
        <dbReference type="ARBA" id="ARBA00022692"/>
    </source>
</evidence>
<dbReference type="Proteomes" id="UP000316304">
    <property type="component" value="Unassembled WGS sequence"/>
</dbReference>
<evidence type="ECO:0000259" key="12">
    <source>
        <dbReference type="Pfam" id="PF16916"/>
    </source>
</evidence>
<dbReference type="Gene3D" id="1.20.1510.10">
    <property type="entry name" value="Cation efflux protein transmembrane domain"/>
    <property type="match status" value="1"/>
</dbReference>
<accession>A0A5C6C1Z4</accession>
<evidence type="ECO:0000256" key="5">
    <source>
        <dbReference type="ARBA" id="ARBA00022906"/>
    </source>
</evidence>
<evidence type="ECO:0000256" key="6">
    <source>
        <dbReference type="ARBA" id="ARBA00022989"/>
    </source>
</evidence>
<dbReference type="InterPro" id="IPR027469">
    <property type="entry name" value="Cation_efflux_TMD_sf"/>
</dbReference>
<dbReference type="PANTHER" id="PTHR11562">
    <property type="entry name" value="CATION EFFLUX PROTEIN/ ZINC TRANSPORTER"/>
    <property type="match status" value="1"/>
</dbReference>
<evidence type="ECO:0000256" key="3">
    <source>
        <dbReference type="ARBA" id="ARBA00022448"/>
    </source>
</evidence>
<keyword evidence="14" id="KW-1185">Reference proteome</keyword>
<evidence type="ECO:0000313" key="14">
    <source>
        <dbReference type="Proteomes" id="UP000316304"/>
    </source>
</evidence>